<dbReference type="KEGG" id="axe:P40_01620"/>
<name>A0A9Q3W4H5_9GAMM</name>
<dbReference type="RefSeq" id="WP_080530266.1">
    <property type="nucleotide sequence ID" value="NZ_CP012331.1"/>
</dbReference>
<dbReference type="EMBL" id="JAJVKT010000009">
    <property type="protein sequence ID" value="MCE7508839.1"/>
    <property type="molecule type" value="Genomic_DNA"/>
</dbReference>
<organism evidence="1 2">
    <name type="scientific">Alloalcanivorax xenomutans</name>
    <dbReference type="NCBI Taxonomy" id="1094342"/>
    <lineage>
        <taxon>Bacteria</taxon>
        <taxon>Pseudomonadati</taxon>
        <taxon>Pseudomonadota</taxon>
        <taxon>Gammaproteobacteria</taxon>
        <taxon>Oceanospirillales</taxon>
        <taxon>Alcanivoracaceae</taxon>
        <taxon>Alloalcanivorax</taxon>
    </lineage>
</organism>
<comment type="caution">
    <text evidence="1">The sequence shown here is derived from an EMBL/GenBank/DDBJ whole genome shotgun (WGS) entry which is preliminary data.</text>
</comment>
<gene>
    <name evidence="1" type="ORF">LZG35_09345</name>
</gene>
<evidence type="ECO:0000313" key="1">
    <source>
        <dbReference type="EMBL" id="MCE7508839.1"/>
    </source>
</evidence>
<evidence type="ECO:0000313" key="2">
    <source>
        <dbReference type="Proteomes" id="UP001107961"/>
    </source>
</evidence>
<reference evidence="1" key="1">
    <citation type="submission" date="2022-01" db="EMBL/GenBank/DDBJ databases">
        <authorList>
            <person name="Karlyshev A.V."/>
            <person name="Jaspars M."/>
        </authorList>
    </citation>
    <scope>NUCLEOTIDE SEQUENCE</scope>
    <source>
        <strain evidence="1">AGSA3-2</strain>
    </source>
</reference>
<sequence length="112" mass="12197">MDAKEFAARWKSEKDSTLRLLREGQGLAAQRIREIGLSTDQQAKLWAAMDVALTDVFYTLLLGLDGSAGIGGIQEAYTIRDEQGNTLAGNGELEAAAYEQFHGLGSRVRHAD</sequence>
<dbReference type="AlphaFoldDB" id="A0A9Q3W4H5"/>
<proteinExistence type="predicted"/>
<accession>A0A9Q3W4H5</accession>
<keyword evidence="2" id="KW-1185">Reference proteome</keyword>
<protein>
    <submittedName>
        <fullName evidence="1">Uncharacterized protein</fullName>
    </submittedName>
</protein>
<dbReference type="Proteomes" id="UP001107961">
    <property type="component" value="Unassembled WGS sequence"/>
</dbReference>